<evidence type="ECO:0000313" key="3">
    <source>
        <dbReference type="Proteomes" id="UP000504617"/>
    </source>
</evidence>
<evidence type="ECO:0000259" key="2">
    <source>
        <dbReference type="PROSITE" id="PS50081"/>
    </source>
</evidence>
<reference evidence="4" key="1">
    <citation type="submission" date="2025-08" db="UniProtKB">
        <authorList>
            <consortium name="RefSeq"/>
        </authorList>
    </citation>
    <scope>IDENTIFICATION</scope>
    <source>
        <tissue evidence="4">Skeletal muscle</tissue>
    </source>
</reference>
<gene>
    <name evidence="4" type="primary">LOC106554622</name>
</gene>
<sequence>MMFGVKCKHCRLKCHNKCTKEAPPCRISFLPIPRLRRTESVPSDINNPVDRPSEPQFGTLPKAQAKKDPTAINHLDSSSNPSSTTSSTPSSPAPFQSSNPPSATPPPNPSPMGQRDSRFNFPDVEHFQNIFSLKLWCIEQCSYSMFLSDICSSDLLL</sequence>
<dbReference type="OrthoDB" id="774951at2759"/>
<name>A0A6I9YW03_9SAUR</name>
<keyword evidence="3" id="KW-1185">Reference proteome</keyword>
<dbReference type="Gene3D" id="3.30.60.20">
    <property type="match status" value="1"/>
</dbReference>
<dbReference type="GeneID" id="106554622"/>
<proteinExistence type="predicted"/>
<dbReference type="PROSITE" id="PS50081">
    <property type="entry name" value="ZF_DAG_PE_2"/>
    <property type="match status" value="1"/>
</dbReference>
<dbReference type="KEGG" id="tsr:106554622"/>
<protein>
    <submittedName>
        <fullName evidence="4">Kinase suppressor of Ras 1-like</fullName>
    </submittedName>
</protein>
<feature type="region of interest" description="Disordered" evidence="1">
    <location>
        <begin position="39"/>
        <end position="119"/>
    </location>
</feature>
<dbReference type="Proteomes" id="UP000504617">
    <property type="component" value="Unplaced"/>
</dbReference>
<dbReference type="AlphaFoldDB" id="A0A6I9YW03"/>
<evidence type="ECO:0000256" key="1">
    <source>
        <dbReference type="SAM" id="MobiDB-lite"/>
    </source>
</evidence>
<dbReference type="RefSeq" id="XP_013928813.1">
    <property type="nucleotide sequence ID" value="XM_014073338.1"/>
</dbReference>
<feature type="domain" description="Phorbol-ester/DAG-type" evidence="2">
    <location>
        <begin position="1"/>
        <end position="25"/>
    </location>
</feature>
<accession>A0A6I9YW03</accession>
<evidence type="ECO:0000313" key="4">
    <source>
        <dbReference type="RefSeq" id="XP_013928813.1"/>
    </source>
</evidence>
<feature type="compositionally biased region" description="Low complexity" evidence="1">
    <location>
        <begin position="77"/>
        <end position="101"/>
    </location>
</feature>
<dbReference type="InterPro" id="IPR002219">
    <property type="entry name" value="PKC_DAG/PE"/>
</dbReference>
<organism evidence="3 4">
    <name type="scientific">Thamnophis sirtalis</name>
    <dbReference type="NCBI Taxonomy" id="35019"/>
    <lineage>
        <taxon>Eukaryota</taxon>
        <taxon>Metazoa</taxon>
        <taxon>Chordata</taxon>
        <taxon>Craniata</taxon>
        <taxon>Vertebrata</taxon>
        <taxon>Euteleostomi</taxon>
        <taxon>Lepidosauria</taxon>
        <taxon>Squamata</taxon>
        <taxon>Bifurcata</taxon>
        <taxon>Unidentata</taxon>
        <taxon>Episquamata</taxon>
        <taxon>Toxicofera</taxon>
        <taxon>Serpentes</taxon>
        <taxon>Colubroidea</taxon>
        <taxon>Colubridae</taxon>
        <taxon>Natricinae</taxon>
        <taxon>Thamnophis</taxon>
    </lineage>
</organism>